<evidence type="ECO:0000256" key="7">
    <source>
        <dbReference type="ARBA" id="ARBA00023157"/>
    </source>
</evidence>
<feature type="chain" id="PRO_5034925643" description="Somatostatin/Cortistatin C-terminal domain-containing protein" evidence="8">
    <location>
        <begin position="32"/>
        <end position="115"/>
    </location>
</feature>
<evidence type="ECO:0000256" key="1">
    <source>
        <dbReference type="ARBA" id="ARBA00003524"/>
    </source>
</evidence>
<keyword evidence="7" id="KW-1015">Disulfide bond</keyword>
<dbReference type="Proteomes" id="UP000694557">
    <property type="component" value="Unassembled WGS sequence"/>
</dbReference>
<comment type="similarity">
    <text evidence="3">Belongs to the somatostatin family.</text>
</comment>
<evidence type="ECO:0000256" key="2">
    <source>
        <dbReference type="ARBA" id="ARBA00004613"/>
    </source>
</evidence>
<proteinExistence type="inferred from homology"/>
<keyword evidence="4" id="KW-0964">Secreted</keyword>
<dbReference type="Ensembl" id="ENSOKIT00005038369.1">
    <property type="protein sequence ID" value="ENSOKIP00005036318.1"/>
    <property type="gene ID" value="ENSOKIG00005015528.1"/>
</dbReference>
<protein>
    <recommendedName>
        <fullName evidence="9">Somatostatin/Cortistatin C-terminal domain-containing protein</fullName>
    </recommendedName>
</protein>
<feature type="signal peptide" evidence="8">
    <location>
        <begin position="1"/>
        <end position="31"/>
    </location>
</feature>
<keyword evidence="5" id="KW-0165">Cleavage on pair of basic residues</keyword>
<dbReference type="AlphaFoldDB" id="A0A8C7G0M5"/>
<evidence type="ECO:0000256" key="4">
    <source>
        <dbReference type="ARBA" id="ARBA00022525"/>
    </source>
</evidence>
<dbReference type="GeneTree" id="ENSGT01090000260185"/>
<name>A0A8C7G0M5_ONCKI</name>
<comment type="subcellular location">
    <subcellularLocation>
        <location evidence="2">Secreted</location>
    </subcellularLocation>
</comment>
<evidence type="ECO:0000256" key="8">
    <source>
        <dbReference type="SAM" id="SignalP"/>
    </source>
</evidence>
<evidence type="ECO:0000313" key="10">
    <source>
        <dbReference type="Ensembl" id="ENSOKIP00005036318.1"/>
    </source>
</evidence>
<keyword evidence="11" id="KW-1185">Reference proteome</keyword>
<sequence length="115" mass="13115">MNQKIKLFLDVHYIWLANSLIQLCSIPLCSTECTNTHTQRTKHVHDTTGARSMACPTTKKDMLDLMTTAAGENEVLPDLEEALGVRSEVVRQLPLNQRERKAGCRNFYWKTFTSC</sequence>
<evidence type="ECO:0000256" key="3">
    <source>
        <dbReference type="ARBA" id="ARBA00008327"/>
    </source>
</evidence>
<reference evidence="10" key="2">
    <citation type="submission" date="2025-09" db="UniProtKB">
        <authorList>
            <consortium name="Ensembl"/>
        </authorList>
    </citation>
    <scope>IDENTIFICATION</scope>
</reference>
<feature type="domain" description="Somatostatin/Cortistatin C-terminal" evidence="9">
    <location>
        <begin position="98"/>
        <end position="115"/>
    </location>
</feature>
<evidence type="ECO:0000256" key="6">
    <source>
        <dbReference type="ARBA" id="ARBA00022702"/>
    </source>
</evidence>
<accession>A0A8C7G0M5</accession>
<reference evidence="10" key="1">
    <citation type="submission" date="2025-08" db="UniProtKB">
        <authorList>
            <consortium name="Ensembl"/>
        </authorList>
    </citation>
    <scope>IDENTIFICATION</scope>
</reference>
<keyword evidence="6" id="KW-0372">Hormone</keyword>
<dbReference type="GO" id="GO:0005179">
    <property type="term" value="F:hormone activity"/>
    <property type="evidence" value="ECO:0007669"/>
    <property type="project" value="UniProtKB-KW"/>
</dbReference>
<comment type="function">
    <text evidence="1">Somatostatin inhibits the release of somatotropin.</text>
</comment>
<evidence type="ECO:0000313" key="11">
    <source>
        <dbReference type="Proteomes" id="UP000694557"/>
    </source>
</evidence>
<dbReference type="InterPro" id="IPR004250">
    <property type="entry name" value="Somatostatin"/>
</dbReference>
<dbReference type="InterPro" id="IPR018142">
    <property type="entry name" value="Somatostatin/Cortistatin_C"/>
</dbReference>
<dbReference type="PANTHER" id="PTHR10558">
    <property type="entry name" value="SOMATOSTATIN"/>
    <property type="match status" value="1"/>
</dbReference>
<organism evidence="10 11">
    <name type="scientific">Oncorhynchus kisutch</name>
    <name type="common">Coho salmon</name>
    <name type="synonym">Salmo kisutch</name>
    <dbReference type="NCBI Taxonomy" id="8019"/>
    <lineage>
        <taxon>Eukaryota</taxon>
        <taxon>Metazoa</taxon>
        <taxon>Chordata</taxon>
        <taxon>Craniata</taxon>
        <taxon>Vertebrata</taxon>
        <taxon>Euteleostomi</taxon>
        <taxon>Actinopterygii</taxon>
        <taxon>Neopterygii</taxon>
        <taxon>Teleostei</taxon>
        <taxon>Protacanthopterygii</taxon>
        <taxon>Salmoniformes</taxon>
        <taxon>Salmonidae</taxon>
        <taxon>Salmoninae</taxon>
        <taxon>Oncorhynchus</taxon>
    </lineage>
</organism>
<dbReference type="GO" id="GO:0005615">
    <property type="term" value="C:extracellular space"/>
    <property type="evidence" value="ECO:0007669"/>
    <property type="project" value="TreeGrafter"/>
</dbReference>
<dbReference type="GO" id="GO:0030334">
    <property type="term" value="P:regulation of cell migration"/>
    <property type="evidence" value="ECO:0007669"/>
    <property type="project" value="TreeGrafter"/>
</dbReference>
<dbReference type="PANTHER" id="PTHR10558:SF2">
    <property type="entry name" value="SOMATOSTATIN"/>
    <property type="match status" value="1"/>
</dbReference>
<keyword evidence="8" id="KW-0732">Signal</keyword>
<evidence type="ECO:0000256" key="5">
    <source>
        <dbReference type="ARBA" id="ARBA00022685"/>
    </source>
</evidence>
<evidence type="ECO:0000259" key="9">
    <source>
        <dbReference type="Pfam" id="PF03002"/>
    </source>
</evidence>
<dbReference type="Pfam" id="PF03002">
    <property type="entry name" value="Somatostatin"/>
    <property type="match status" value="1"/>
</dbReference>